<dbReference type="PANTHER" id="PTHR43286:SF1">
    <property type="entry name" value="ENDONUCLEASE III-LIKE PROTEIN 1"/>
    <property type="match status" value="1"/>
</dbReference>
<dbReference type="GO" id="GO:0006285">
    <property type="term" value="P:base-excision repair, AP site formation"/>
    <property type="evidence" value="ECO:0007669"/>
    <property type="project" value="UniProtKB-UniRule"/>
</dbReference>
<dbReference type="GO" id="GO:0006289">
    <property type="term" value="P:nucleotide-excision repair"/>
    <property type="evidence" value="ECO:0007669"/>
    <property type="project" value="TreeGrafter"/>
</dbReference>
<evidence type="ECO:0000256" key="7">
    <source>
        <dbReference type="ARBA" id="ARBA00023014"/>
    </source>
</evidence>
<evidence type="ECO:0000256" key="11">
    <source>
        <dbReference type="ARBA" id="ARBA00044632"/>
    </source>
</evidence>
<dbReference type="SMART" id="SM00478">
    <property type="entry name" value="ENDO3c"/>
    <property type="match status" value="1"/>
</dbReference>
<evidence type="ECO:0000256" key="9">
    <source>
        <dbReference type="ARBA" id="ARBA00023239"/>
    </source>
</evidence>
<evidence type="ECO:0000256" key="6">
    <source>
        <dbReference type="ARBA" id="ARBA00023004"/>
    </source>
</evidence>
<keyword evidence="5 12" id="KW-0378">Hydrolase</keyword>
<dbReference type="InterPro" id="IPR003265">
    <property type="entry name" value="HhH-GPD_domain"/>
</dbReference>
<reference evidence="15 16" key="1">
    <citation type="submission" date="2020-01" db="EMBL/GenBank/DDBJ databases">
        <authorList>
            <person name="Gupta K D."/>
        </authorList>
    </citation>
    <scope>NUCLEOTIDE SEQUENCE [LARGE SCALE GENOMIC DNA]</scope>
</reference>
<sequence length="390" mass="42944">MSARKRAASGQPTRLTSRVSEFNSRVTLFEPTDLPLAGTEGGSPRRSKRIKLEVKSEPVGDMEDLKLASDSVTPKRKRRVIKDEDSENAVASSSKTPAKSPKKPKSVPQALEKPHPAPSNWRETYDTIKAMRTRFVAPVDTMGCDQAQWKESDPKSRRYATLVSLMLSSQTKDEVTDAAVSKLRAALGGSLSVEAMIAADDSVISEAIAKVGFWRRKTGYLKQAAIILRDQFHSDVPKTADELCSLPGVGPKMAFLCLQIAWDLNHGIGVDVHVHRITNLLGWHKPPTKNPEQTRLNLQSWLPKELHGDINHMLVGFGQVICLPIGPRCDVCDLSKKGLCPSAQKVVKASKSRKEIVFTKVEDLEGSFPEVEIALEEELEETTVNIPPSP</sequence>
<keyword evidence="8 12" id="KW-0234">DNA repair</keyword>
<dbReference type="Gene3D" id="1.10.340.30">
    <property type="entry name" value="Hypothetical protein, domain 2"/>
    <property type="match status" value="1"/>
</dbReference>
<comment type="subcellular location">
    <subcellularLocation>
        <location evidence="12">Nucleus</location>
    </subcellularLocation>
    <subcellularLocation>
        <location evidence="12">Mitochondrion</location>
    </subcellularLocation>
</comment>
<dbReference type="InterPro" id="IPR004036">
    <property type="entry name" value="Endonuclease-III-like_CS2"/>
</dbReference>
<name>A0A8S0XFF9_CYCAE</name>
<dbReference type="GO" id="GO:0000703">
    <property type="term" value="F:oxidized pyrimidine nucleobase lesion DNA N-glycosylase activity"/>
    <property type="evidence" value="ECO:0007669"/>
    <property type="project" value="UniProtKB-UniRule"/>
</dbReference>
<comment type="caution">
    <text evidence="12">Lacks conserved residue(s) required for the propagation of feature annotation.</text>
</comment>
<organism evidence="15 16">
    <name type="scientific">Cyclocybe aegerita</name>
    <name type="common">Black poplar mushroom</name>
    <name type="synonym">Agrocybe aegerita</name>
    <dbReference type="NCBI Taxonomy" id="1973307"/>
    <lineage>
        <taxon>Eukaryota</taxon>
        <taxon>Fungi</taxon>
        <taxon>Dikarya</taxon>
        <taxon>Basidiomycota</taxon>
        <taxon>Agaricomycotina</taxon>
        <taxon>Agaricomycetes</taxon>
        <taxon>Agaricomycetidae</taxon>
        <taxon>Agaricales</taxon>
        <taxon>Agaricineae</taxon>
        <taxon>Bolbitiaceae</taxon>
        <taxon>Cyclocybe</taxon>
    </lineage>
</organism>
<dbReference type="InterPro" id="IPR000445">
    <property type="entry name" value="HhH_motif"/>
</dbReference>
<evidence type="ECO:0000256" key="8">
    <source>
        <dbReference type="ARBA" id="ARBA00023204"/>
    </source>
</evidence>
<feature type="compositionally biased region" description="Polar residues" evidence="13">
    <location>
        <begin position="10"/>
        <end position="26"/>
    </location>
</feature>
<comment type="caution">
    <text evidence="15">The sequence shown here is derived from an EMBL/GenBank/DDBJ whole genome shotgun (WGS) entry which is preliminary data.</text>
</comment>
<evidence type="ECO:0000256" key="4">
    <source>
        <dbReference type="ARBA" id="ARBA00022763"/>
    </source>
</evidence>
<gene>
    <name evidence="12" type="primary">NTH1</name>
    <name evidence="15" type="ORF">AAE3_LOCUS3112</name>
</gene>
<evidence type="ECO:0000256" key="10">
    <source>
        <dbReference type="ARBA" id="ARBA00023295"/>
    </source>
</evidence>
<keyword evidence="10 12" id="KW-0326">Glycosidase</keyword>
<dbReference type="EMBL" id="CACVBS010000031">
    <property type="protein sequence ID" value="CAA7260929.1"/>
    <property type="molecule type" value="Genomic_DNA"/>
</dbReference>
<dbReference type="Proteomes" id="UP000467700">
    <property type="component" value="Unassembled WGS sequence"/>
</dbReference>
<keyword evidence="9 12" id="KW-0456">Lyase</keyword>
<comment type="function">
    <text evidence="12">Bifunctional DNA N-glycosylase with associated apurinic/apyrimidinic (AP) lyase function that catalyzes the first step in base excision repair (BER), the primary repair pathway for the repair of oxidative DNA damage. The DNA N-glycosylase activity releases the damaged DNA base from DNA by cleaving the N-glycosidic bond, leaving an AP site. The AP lyase activity cleaves the phosphodiester bond 3' to the AP site by a beta-elimination. Primarily recognizes and repairs oxidative base damage of pyrimidines.</text>
</comment>
<feature type="compositionally biased region" description="Basic and acidic residues" evidence="13">
    <location>
        <begin position="50"/>
        <end position="67"/>
    </location>
</feature>
<dbReference type="EC" id="4.2.99.18" evidence="12"/>
<dbReference type="GO" id="GO:0140078">
    <property type="term" value="F:class I DNA-(apurinic or apyrimidinic site) endonuclease activity"/>
    <property type="evidence" value="ECO:0007669"/>
    <property type="project" value="UniProtKB-EC"/>
</dbReference>
<feature type="region of interest" description="Disordered" evidence="13">
    <location>
        <begin position="1"/>
        <end position="122"/>
    </location>
</feature>
<accession>A0A8S0XFF9</accession>
<dbReference type="GO" id="GO:0005739">
    <property type="term" value="C:mitochondrion"/>
    <property type="evidence" value="ECO:0007669"/>
    <property type="project" value="UniProtKB-SubCell"/>
</dbReference>
<feature type="domain" description="HhH-GPD" evidence="14">
    <location>
        <begin position="167"/>
        <end position="320"/>
    </location>
</feature>
<dbReference type="Pfam" id="PF00730">
    <property type="entry name" value="HhH-GPD"/>
    <property type="match status" value="1"/>
</dbReference>
<dbReference type="OrthoDB" id="2099276at2759"/>
<dbReference type="CDD" id="cd00056">
    <property type="entry name" value="ENDO3c"/>
    <property type="match status" value="1"/>
</dbReference>
<evidence type="ECO:0000256" key="13">
    <source>
        <dbReference type="SAM" id="MobiDB-lite"/>
    </source>
</evidence>
<evidence type="ECO:0000256" key="1">
    <source>
        <dbReference type="ARBA" id="ARBA00008343"/>
    </source>
</evidence>
<keyword evidence="12" id="KW-0496">Mitochondrion</keyword>
<proteinExistence type="inferred from homology"/>
<dbReference type="GO" id="GO:0046872">
    <property type="term" value="F:metal ion binding"/>
    <property type="evidence" value="ECO:0007669"/>
    <property type="project" value="UniProtKB-KW"/>
</dbReference>
<keyword evidence="6" id="KW-0408">Iron</keyword>
<keyword evidence="4 12" id="KW-0227">DNA damage</keyword>
<dbReference type="Pfam" id="PF00633">
    <property type="entry name" value="HHH"/>
    <property type="match status" value="1"/>
</dbReference>
<keyword evidence="2" id="KW-0004">4Fe-4S</keyword>
<evidence type="ECO:0000313" key="15">
    <source>
        <dbReference type="EMBL" id="CAA7260929.1"/>
    </source>
</evidence>
<keyword evidence="12" id="KW-0539">Nucleus</keyword>
<dbReference type="SUPFAM" id="SSF48150">
    <property type="entry name" value="DNA-glycosylase"/>
    <property type="match status" value="1"/>
</dbReference>
<dbReference type="PROSITE" id="PS01155">
    <property type="entry name" value="ENDONUCLEASE_III_2"/>
    <property type="match status" value="1"/>
</dbReference>
<keyword evidence="3" id="KW-0479">Metal-binding</keyword>
<dbReference type="InterPro" id="IPR030841">
    <property type="entry name" value="NTH1"/>
</dbReference>
<dbReference type="PANTHER" id="PTHR43286">
    <property type="entry name" value="ENDONUCLEASE III-LIKE PROTEIN 1"/>
    <property type="match status" value="1"/>
</dbReference>
<evidence type="ECO:0000256" key="12">
    <source>
        <dbReference type="HAMAP-Rule" id="MF_03183"/>
    </source>
</evidence>
<evidence type="ECO:0000256" key="3">
    <source>
        <dbReference type="ARBA" id="ARBA00022723"/>
    </source>
</evidence>
<evidence type="ECO:0000256" key="2">
    <source>
        <dbReference type="ARBA" id="ARBA00022485"/>
    </source>
</evidence>
<evidence type="ECO:0000259" key="14">
    <source>
        <dbReference type="SMART" id="SM00478"/>
    </source>
</evidence>
<dbReference type="Gene3D" id="1.10.1670.10">
    <property type="entry name" value="Helix-hairpin-Helix base-excision DNA repair enzymes (C-terminal)"/>
    <property type="match status" value="1"/>
</dbReference>
<dbReference type="GO" id="GO:0051539">
    <property type="term" value="F:4 iron, 4 sulfur cluster binding"/>
    <property type="evidence" value="ECO:0007669"/>
    <property type="project" value="UniProtKB-KW"/>
</dbReference>
<dbReference type="InterPro" id="IPR023170">
    <property type="entry name" value="HhH_base_excis_C"/>
</dbReference>
<comment type="catalytic activity">
    <reaction evidence="11 12">
        <text>2'-deoxyribonucleotide-(2'-deoxyribose 5'-phosphate)-2'-deoxyribonucleotide-DNA = a 3'-end 2'-deoxyribonucleotide-(2,3-dehydro-2,3-deoxyribose 5'-phosphate)-DNA + a 5'-end 5'-phospho-2'-deoxyribonucleoside-DNA + H(+)</text>
        <dbReference type="Rhea" id="RHEA:66592"/>
        <dbReference type="Rhea" id="RHEA-COMP:13180"/>
        <dbReference type="Rhea" id="RHEA-COMP:16897"/>
        <dbReference type="Rhea" id="RHEA-COMP:17067"/>
        <dbReference type="ChEBI" id="CHEBI:15378"/>
        <dbReference type="ChEBI" id="CHEBI:136412"/>
        <dbReference type="ChEBI" id="CHEBI:157695"/>
        <dbReference type="ChEBI" id="CHEBI:167181"/>
        <dbReference type="EC" id="4.2.99.18"/>
    </reaction>
</comment>
<dbReference type="GO" id="GO:0005634">
    <property type="term" value="C:nucleus"/>
    <property type="evidence" value="ECO:0007669"/>
    <property type="project" value="UniProtKB-SubCell"/>
</dbReference>
<dbReference type="HAMAP" id="MF_03183">
    <property type="entry name" value="Endonuclease_III_Nth"/>
    <property type="match status" value="1"/>
</dbReference>
<dbReference type="AlphaFoldDB" id="A0A8S0XFF9"/>
<feature type="compositionally biased region" description="Low complexity" evidence="13">
    <location>
        <begin position="89"/>
        <end position="99"/>
    </location>
</feature>
<keyword evidence="7" id="KW-0411">Iron-sulfur</keyword>
<keyword evidence="16" id="KW-1185">Reference proteome</keyword>
<dbReference type="FunFam" id="1.10.340.30:FF:000005">
    <property type="entry name" value="Endonuclease III-like protein 1"/>
    <property type="match status" value="1"/>
</dbReference>
<evidence type="ECO:0000256" key="5">
    <source>
        <dbReference type="ARBA" id="ARBA00022801"/>
    </source>
</evidence>
<protein>
    <recommendedName>
        <fullName evidence="12">Endonuclease III homolog</fullName>
        <ecNumber evidence="12">3.2.2.-</ecNumber>
        <ecNumber evidence="12">4.2.99.18</ecNumber>
    </recommendedName>
    <alternativeName>
        <fullName evidence="12">Bifunctional DNA N-glycosylase/DNA-(apurinic or apyrimidinic site) lyase</fullName>
        <shortName evidence="12">DNA glycosylase/AP lyase</shortName>
    </alternativeName>
</protein>
<comment type="similarity">
    <text evidence="1 12">Belongs to the Nth/MutY family.</text>
</comment>
<dbReference type="GO" id="GO:0003677">
    <property type="term" value="F:DNA binding"/>
    <property type="evidence" value="ECO:0007669"/>
    <property type="project" value="UniProtKB-UniRule"/>
</dbReference>
<evidence type="ECO:0000313" key="16">
    <source>
        <dbReference type="Proteomes" id="UP000467700"/>
    </source>
</evidence>
<dbReference type="EC" id="3.2.2.-" evidence="12"/>
<dbReference type="InterPro" id="IPR011257">
    <property type="entry name" value="DNA_glycosylase"/>
</dbReference>